<protein>
    <submittedName>
        <fullName evidence="2">Uncharacterized protein</fullName>
    </submittedName>
</protein>
<dbReference type="AlphaFoldDB" id="A0AAN9A3Z0"/>
<dbReference type="Proteomes" id="UP001381693">
    <property type="component" value="Unassembled WGS sequence"/>
</dbReference>
<evidence type="ECO:0000313" key="2">
    <source>
        <dbReference type="EMBL" id="KAK7071605.1"/>
    </source>
</evidence>
<name>A0AAN9A3Z0_HALRR</name>
<accession>A0AAN9A3Z0</accession>
<organism evidence="2 3">
    <name type="scientific">Halocaridina rubra</name>
    <name type="common">Hawaiian red shrimp</name>
    <dbReference type="NCBI Taxonomy" id="373956"/>
    <lineage>
        <taxon>Eukaryota</taxon>
        <taxon>Metazoa</taxon>
        <taxon>Ecdysozoa</taxon>
        <taxon>Arthropoda</taxon>
        <taxon>Crustacea</taxon>
        <taxon>Multicrustacea</taxon>
        <taxon>Malacostraca</taxon>
        <taxon>Eumalacostraca</taxon>
        <taxon>Eucarida</taxon>
        <taxon>Decapoda</taxon>
        <taxon>Pleocyemata</taxon>
        <taxon>Caridea</taxon>
        <taxon>Atyoidea</taxon>
        <taxon>Atyidae</taxon>
        <taxon>Halocaridina</taxon>
    </lineage>
</organism>
<feature type="region of interest" description="Disordered" evidence="1">
    <location>
        <begin position="1"/>
        <end position="64"/>
    </location>
</feature>
<comment type="caution">
    <text evidence="2">The sequence shown here is derived from an EMBL/GenBank/DDBJ whole genome shotgun (WGS) entry which is preliminary data.</text>
</comment>
<feature type="compositionally biased region" description="Pro residues" evidence="1">
    <location>
        <begin position="1"/>
        <end position="10"/>
    </location>
</feature>
<evidence type="ECO:0000313" key="3">
    <source>
        <dbReference type="Proteomes" id="UP001381693"/>
    </source>
</evidence>
<proteinExistence type="predicted"/>
<feature type="non-terminal residue" evidence="2">
    <location>
        <position position="1"/>
    </location>
</feature>
<reference evidence="2 3" key="1">
    <citation type="submission" date="2023-11" db="EMBL/GenBank/DDBJ databases">
        <title>Halocaridina rubra genome assembly.</title>
        <authorList>
            <person name="Smith C."/>
        </authorList>
    </citation>
    <scope>NUCLEOTIDE SEQUENCE [LARGE SCALE GENOMIC DNA]</scope>
    <source>
        <strain evidence="2">EP-1</strain>
        <tissue evidence="2">Whole</tissue>
    </source>
</reference>
<dbReference type="EMBL" id="JAXCGZ010014177">
    <property type="protein sequence ID" value="KAK7071605.1"/>
    <property type="molecule type" value="Genomic_DNA"/>
</dbReference>
<gene>
    <name evidence="2" type="ORF">SK128_017197</name>
</gene>
<evidence type="ECO:0000256" key="1">
    <source>
        <dbReference type="SAM" id="MobiDB-lite"/>
    </source>
</evidence>
<feature type="compositionally biased region" description="Polar residues" evidence="1">
    <location>
        <begin position="39"/>
        <end position="61"/>
    </location>
</feature>
<keyword evidence="3" id="KW-1185">Reference proteome</keyword>
<sequence>PPYPYPPTSRPPKRIRRPFELRQNTLRKMPPPPPVRLSSDGTQRFPSPKPNVNSNGSTQDGGPQITVWAINGDLISAYSRCRFIIQILIKPD</sequence>